<feature type="domain" description="Pyruvate carboxyltransferase" evidence="2">
    <location>
        <begin position="44"/>
        <end position="312"/>
    </location>
</feature>
<dbReference type="PROSITE" id="PS50991">
    <property type="entry name" value="PYR_CT"/>
    <property type="match status" value="1"/>
</dbReference>
<dbReference type="Gene3D" id="3.20.20.70">
    <property type="entry name" value="Aldolase class I"/>
    <property type="match status" value="1"/>
</dbReference>
<dbReference type="PATRIC" id="fig|1618552.3.peg.1101"/>
<keyword evidence="1" id="KW-0464">Manganese</keyword>
<dbReference type="CDD" id="cd03174">
    <property type="entry name" value="DRE_TIM_metallolyase"/>
    <property type="match status" value="1"/>
</dbReference>
<dbReference type="PANTHER" id="PTHR10277:SF9">
    <property type="entry name" value="2-ISOPROPYLMALATE SYNTHASE 1, CHLOROPLASTIC-RELATED"/>
    <property type="match status" value="1"/>
</dbReference>
<evidence type="ECO:0000313" key="3">
    <source>
        <dbReference type="EMBL" id="KKR28166.1"/>
    </source>
</evidence>
<comment type="caution">
    <text evidence="3">The sequence shown here is derived from an EMBL/GenBank/DDBJ whole genome shotgun (WGS) entry which is preliminary data.</text>
</comment>
<reference evidence="3 4" key="1">
    <citation type="journal article" date="2015" name="Nature">
        <title>rRNA introns, odd ribosomes, and small enigmatic genomes across a large radiation of phyla.</title>
        <authorList>
            <person name="Brown C.T."/>
            <person name="Hug L.A."/>
            <person name="Thomas B.C."/>
            <person name="Sharon I."/>
            <person name="Castelle C.J."/>
            <person name="Singh A."/>
            <person name="Wilkins M.J."/>
            <person name="Williams K.H."/>
            <person name="Banfield J.F."/>
        </authorList>
    </citation>
    <scope>NUCLEOTIDE SEQUENCE [LARGE SCALE GENOMIC DNA]</scope>
</reference>
<dbReference type="Proteomes" id="UP000034793">
    <property type="component" value="Unassembled WGS sequence"/>
</dbReference>
<dbReference type="GO" id="GO:0009098">
    <property type="term" value="P:L-leucine biosynthetic process"/>
    <property type="evidence" value="ECO:0007669"/>
    <property type="project" value="TreeGrafter"/>
</dbReference>
<organism evidence="3 4">
    <name type="scientific">Candidatus Woesebacteria bacterium GW2011_GWA1_39_8</name>
    <dbReference type="NCBI Taxonomy" id="1618552"/>
    <lineage>
        <taxon>Bacteria</taxon>
        <taxon>Candidatus Woeseibacteriota</taxon>
    </lineage>
</organism>
<dbReference type="InterPro" id="IPR050073">
    <property type="entry name" value="2-IPM_HCS-like"/>
</dbReference>
<evidence type="ECO:0000259" key="2">
    <source>
        <dbReference type="PROSITE" id="PS50991"/>
    </source>
</evidence>
<dbReference type="SUPFAM" id="SSF51569">
    <property type="entry name" value="Aldolase"/>
    <property type="match status" value="1"/>
</dbReference>
<dbReference type="EMBL" id="LBXL01000056">
    <property type="protein sequence ID" value="KKR28166.1"/>
    <property type="molecule type" value="Genomic_DNA"/>
</dbReference>
<dbReference type="GO" id="GO:0005829">
    <property type="term" value="C:cytosol"/>
    <property type="evidence" value="ECO:0007669"/>
    <property type="project" value="TreeGrafter"/>
</dbReference>
<dbReference type="Pfam" id="PF00682">
    <property type="entry name" value="HMGL-like"/>
    <property type="match status" value="1"/>
</dbReference>
<protein>
    <submittedName>
        <fullName evidence="3">2-isopropylmalate synthase</fullName>
    </submittedName>
</protein>
<dbReference type="InterPro" id="IPR000891">
    <property type="entry name" value="PYR_CT"/>
</dbReference>
<dbReference type="InterPro" id="IPR013785">
    <property type="entry name" value="Aldolase_TIM"/>
</dbReference>
<accession>A0A0G0PSX9</accession>
<name>A0A0G0PSX9_9BACT</name>
<dbReference type="AlphaFoldDB" id="A0A0G0PSX9"/>
<sequence>MNKEKTLDRILHGDLPLDFNWNRAGLSPDRLYFSEPTAQQAQEVVLVSECLRDGLHGIQEQPSLEQRVQYVEELSCLGINYATVGIFPGFGNKNDRTIKELIGEMRDQQPEMIPIVLTQATEDALKWTLDCKQINPKLTSLAFMGTAPSRLLVEGWEKDDIIERLNWLVSSLSKSGIEVIGATEHTTQTPPEFLKRIITAQVESGANYFCIADTIGTSRPSGASRITVFVREVLHDLGRDDIQIDWHGHRDLGNDLANAMSAIAAGANRVHVVAGGIGERAGNTSMEAVILNLSTIIEEAGGRVPWALPHLAQVFDKYHQITKIPIPEHGPLANRAFTTSLGIHTAAMYKSHEAAEAAENQQRYLDLAKPLRKMERTVYSAVDPEQIGRTHQIKISPWSGSSTVLLAAAKMGIDTTTLTAEKIEFVLQTAKGMGRELTDFEFKGLINDNH</sequence>
<dbReference type="PANTHER" id="PTHR10277">
    <property type="entry name" value="HOMOCITRATE SYNTHASE-RELATED"/>
    <property type="match status" value="1"/>
</dbReference>
<evidence type="ECO:0000256" key="1">
    <source>
        <dbReference type="ARBA" id="ARBA00023211"/>
    </source>
</evidence>
<dbReference type="GO" id="GO:0003852">
    <property type="term" value="F:2-isopropylmalate synthase activity"/>
    <property type="evidence" value="ECO:0007669"/>
    <property type="project" value="TreeGrafter"/>
</dbReference>
<proteinExistence type="predicted"/>
<gene>
    <name evidence="3" type="ORF">UT61_C0056G0002</name>
</gene>
<evidence type="ECO:0000313" key="4">
    <source>
        <dbReference type="Proteomes" id="UP000034793"/>
    </source>
</evidence>